<dbReference type="PANTHER" id="PTHR35114">
    <property type="entry name" value="CYTOCHROME OXIDASE COMPLEX ASSEMBLY PROTEIN"/>
    <property type="match status" value="1"/>
</dbReference>
<evidence type="ECO:0000313" key="2">
    <source>
        <dbReference type="EMBL" id="CAA0829875.1"/>
    </source>
</evidence>
<evidence type="ECO:0000256" key="1">
    <source>
        <dbReference type="SAM" id="MobiDB-lite"/>
    </source>
</evidence>
<feature type="region of interest" description="Disordered" evidence="1">
    <location>
        <begin position="105"/>
        <end position="144"/>
    </location>
</feature>
<protein>
    <submittedName>
        <fullName evidence="2">Uncharacterized protein</fullName>
    </submittedName>
</protein>
<reference evidence="2" key="1">
    <citation type="submission" date="2019-12" db="EMBL/GenBank/DDBJ databases">
        <authorList>
            <person name="Scholes J."/>
        </authorList>
    </citation>
    <scope>NUCLEOTIDE SEQUENCE</scope>
</reference>
<dbReference type="Proteomes" id="UP001153555">
    <property type="component" value="Unassembled WGS sequence"/>
</dbReference>
<name>A0A9N7N9Q1_STRHE</name>
<organism evidence="2 3">
    <name type="scientific">Striga hermonthica</name>
    <name type="common">Purple witchweed</name>
    <name type="synonym">Buchnera hermonthica</name>
    <dbReference type="NCBI Taxonomy" id="68872"/>
    <lineage>
        <taxon>Eukaryota</taxon>
        <taxon>Viridiplantae</taxon>
        <taxon>Streptophyta</taxon>
        <taxon>Embryophyta</taxon>
        <taxon>Tracheophyta</taxon>
        <taxon>Spermatophyta</taxon>
        <taxon>Magnoliopsida</taxon>
        <taxon>eudicotyledons</taxon>
        <taxon>Gunneridae</taxon>
        <taxon>Pentapetalae</taxon>
        <taxon>asterids</taxon>
        <taxon>lamiids</taxon>
        <taxon>Lamiales</taxon>
        <taxon>Orobanchaceae</taxon>
        <taxon>Buchnereae</taxon>
        <taxon>Striga</taxon>
    </lineage>
</organism>
<dbReference type="EMBL" id="CACSLK010027789">
    <property type="protein sequence ID" value="CAA0829875.1"/>
    <property type="molecule type" value="Genomic_DNA"/>
</dbReference>
<comment type="caution">
    <text evidence="2">The sequence shown here is derived from an EMBL/GenBank/DDBJ whole genome shotgun (WGS) entry which is preliminary data.</text>
</comment>
<gene>
    <name evidence="2" type="ORF">SHERM_25388</name>
</gene>
<proteinExistence type="predicted"/>
<dbReference type="AlphaFoldDB" id="A0A9N7N9Q1"/>
<sequence length="144" mass="15577">MVGRRLTSLLKNRVGPVSTPAAAGEKEGQSWGRKIVSGALISLTGAVALSAVDDLLIFYGCSSKAMEKARDSWFSYLWPRDWEILIMEALLHVPANEKHNQTFRISVSDDSPPPPCKACPAACGPQQPVESVEKTRSQPVASVN</sequence>
<dbReference type="OrthoDB" id="535599at2759"/>
<evidence type="ECO:0000313" key="3">
    <source>
        <dbReference type="Proteomes" id="UP001153555"/>
    </source>
</evidence>
<dbReference type="PANTHER" id="PTHR35114:SF1">
    <property type="entry name" value="CYTOCHROME OXIDASE COMPLEX ASSEMBLY PROTEIN"/>
    <property type="match status" value="1"/>
</dbReference>
<feature type="compositionally biased region" description="Low complexity" evidence="1">
    <location>
        <begin position="118"/>
        <end position="128"/>
    </location>
</feature>
<accession>A0A9N7N9Q1</accession>
<keyword evidence="3" id="KW-1185">Reference proteome</keyword>